<keyword evidence="2" id="KW-1185">Reference proteome</keyword>
<proteinExistence type="predicted"/>
<comment type="caution">
    <text evidence="1">The sequence shown here is derived from an EMBL/GenBank/DDBJ whole genome shotgun (WGS) entry which is preliminary data.</text>
</comment>
<sequence length="223" mass="26069">MAEMMKKIGSQVNEHISAAVTLCEIQGTMLIPEYVNAKSHNAPPWQVRLEGKIVNQRKKIGHLHTYLNFADPSRKLLRYVRLIASEFRMRTKDPNFNNRIAVICDTMKHKIKALVNRSRRYKERVKRYKNNSLFYKNTKLFYRTLEQSDTAEGAPPSPNDVRTFWSGIWENDISHDENAFWMDEVESKIPKHNMPDITITAEDISGTQFHTSQFLVEVFQKHS</sequence>
<dbReference type="Proteomes" id="UP001516400">
    <property type="component" value="Unassembled WGS sequence"/>
</dbReference>
<name>A0ABD2NTZ9_9CUCU</name>
<organism evidence="1 2">
    <name type="scientific">Cryptolaemus montrouzieri</name>
    <dbReference type="NCBI Taxonomy" id="559131"/>
    <lineage>
        <taxon>Eukaryota</taxon>
        <taxon>Metazoa</taxon>
        <taxon>Ecdysozoa</taxon>
        <taxon>Arthropoda</taxon>
        <taxon>Hexapoda</taxon>
        <taxon>Insecta</taxon>
        <taxon>Pterygota</taxon>
        <taxon>Neoptera</taxon>
        <taxon>Endopterygota</taxon>
        <taxon>Coleoptera</taxon>
        <taxon>Polyphaga</taxon>
        <taxon>Cucujiformia</taxon>
        <taxon>Coccinelloidea</taxon>
        <taxon>Coccinellidae</taxon>
        <taxon>Scymninae</taxon>
        <taxon>Scymnini</taxon>
        <taxon>Cryptolaemus</taxon>
    </lineage>
</organism>
<dbReference type="EMBL" id="JABFTP020000144">
    <property type="protein sequence ID" value="KAL3281846.1"/>
    <property type="molecule type" value="Genomic_DNA"/>
</dbReference>
<evidence type="ECO:0000313" key="1">
    <source>
        <dbReference type="EMBL" id="KAL3281846.1"/>
    </source>
</evidence>
<gene>
    <name evidence="1" type="ORF">HHI36_005049</name>
</gene>
<dbReference type="AlphaFoldDB" id="A0ABD2NTZ9"/>
<reference evidence="1 2" key="1">
    <citation type="journal article" date="2021" name="BMC Biol.">
        <title>Horizontally acquired antibacterial genes associated with adaptive radiation of ladybird beetles.</title>
        <authorList>
            <person name="Li H.S."/>
            <person name="Tang X.F."/>
            <person name="Huang Y.H."/>
            <person name="Xu Z.Y."/>
            <person name="Chen M.L."/>
            <person name="Du X.Y."/>
            <person name="Qiu B.Y."/>
            <person name="Chen P.T."/>
            <person name="Zhang W."/>
            <person name="Slipinski A."/>
            <person name="Escalona H.E."/>
            <person name="Waterhouse R.M."/>
            <person name="Zwick A."/>
            <person name="Pang H."/>
        </authorList>
    </citation>
    <scope>NUCLEOTIDE SEQUENCE [LARGE SCALE GENOMIC DNA]</scope>
    <source>
        <strain evidence="1">SYSU2018</strain>
    </source>
</reference>
<evidence type="ECO:0000313" key="2">
    <source>
        <dbReference type="Proteomes" id="UP001516400"/>
    </source>
</evidence>
<protein>
    <submittedName>
        <fullName evidence="1">Uncharacterized protein</fullName>
    </submittedName>
</protein>
<accession>A0ABD2NTZ9</accession>